<feature type="compositionally biased region" description="Gly residues" evidence="1">
    <location>
        <begin position="24"/>
        <end position="36"/>
    </location>
</feature>
<evidence type="ECO:0000313" key="3">
    <source>
        <dbReference type="Proteomes" id="UP001054854"/>
    </source>
</evidence>
<comment type="caution">
    <text evidence="2">The sequence shown here is derived from an EMBL/GenBank/DDBJ whole genome shotgun (WGS) entry which is preliminary data.</text>
</comment>
<keyword evidence="3" id="KW-1185">Reference proteome</keyword>
<feature type="region of interest" description="Disordered" evidence="1">
    <location>
        <begin position="13"/>
        <end position="45"/>
    </location>
</feature>
<reference evidence="2" key="1">
    <citation type="submission" date="2024-05" db="EMBL/GenBank/DDBJ databases">
        <title>Whole genome shotgun sequence of Streptomyces hygroscopicus NBRC 113678.</title>
        <authorList>
            <person name="Komaki H."/>
            <person name="Tamura T."/>
        </authorList>
    </citation>
    <scope>NUCLEOTIDE SEQUENCE</scope>
    <source>
        <strain evidence="2">N11-34</strain>
    </source>
</reference>
<protein>
    <submittedName>
        <fullName evidence="2">Uncharacterized protein</fullName>
    </submittedName>
</protein>
<organism evidence="2 3">
    <name type="scientific">Streptomyces hygroscopicus</name>
    <dbReference type="NCBI Taxonomy" id="1912"/>
    <lineage>
        <taxon>Bacteria</taxon>
        <taxon>Bacillati</taxon>
        <taxon>Actinomycetota</taxon>
        <taxon>Actinomycetes</taxon>
        <taxon>Kitasatosporales</taxon>
        <taxon>Streptomycetaceae</taxon>
        <taxon>Streptomyces</taxon>
        <taxon>Streptomyces violaceusniger group</taxon>
    </lineage>
</organism>
<dbReference type="EMBL" id="BNEK01000005">
    <property type="protein sequence ID" value="GHJ32473.1"/>
    <property type="molecule type" value="Genomic_DNA"/>
</dbReference>
<proteinExistence type="predicted"/>
<evidence type="ECO:0000256" key="1">
    <source>
        <dbReference type="SAM" id="MobiDB-lite"/>
    </source>
</evidence>
<evidence type="ECO:0000313" key="2">
    <source>
        <dbReference type="EMBL" id="GHJ32473.1"/>
    </source>
</evidence>
<dbReference type="Proteomes" id="UP001054854">
    <property type="component" value="Unassembled WGS sequence"/>
</dbReference>
<name>A0ABQ3UA75_STRHY</name>
<gene>
    <name evidence="2" type="ORF">TPA0910_69060</name>
</gene>
<sequence length="87" mass="8605">MTPGMQKRVIREIAGDPGVPGARGAPGGPDGAGVPPGGAPLTEARADSVRADSVPSAMGGSCSTRGAMAKVWGHTFAFLSALRKTCA</sequence>
<accession>A0ABQ3UA75</accession>